<evidence type="ECO:0000259" key="13">
    <source>
        <dbReference type="PROSITE" id="PS50109"/>
    </source>
</evidence>
<evidence type="ECO:0000256" key="11">
    <source>
        <dbReference type="ARBA" id="ARBA00023136"/>
    </source>
</evidence>
<evidence type="ECO:0000256" key="7">
    <source>
        <dbReference type="ARBA" id="ARBA00022741"/>
    </source>
</evidence>
<dbReference type="InterPro" id="IPR011006">
    <property type="entry name" value="CheY-like_superfamily"/>
</dbReference>
<dbReference type="Pfam" id="PF02518">
    <property type="entry name" value="HATPase_c"/>
    <property type="match status" value="1"/>
</dbReference>
<dbReference type="Proteomes" id="UP000030428">
    <property type="component" value="Unassembled WGS sequence"/>
</dbReference>
<name>A0A4E0QZE2_9GAMM</name>
<evidence type="ECO:0000256" key="1">
    <source>
        <dbReference type="ARBA" id="ARBA00000085"/>
    </source>
</evidence>
<dbReference type="PROSITE" id="PS50110">
    <property type="entry name" value="RESPONSE_REGULATORY"/>
    <property type="match status" value="1"/>
</dbReference>
<keyword evidence="11" id="KW-0472">Membrane</keyword>
<dbReference type="PROSITE" id="PS50109">
    <property type="entry name" value="HIS_KIN"/>
    <property type="match status" value="1"/>
</dbReference>
<keyword evidence="7" id="KW-0547">Nucleotide-binding</keyword>
<dbReference type="SUPFAM" id="SSF52172">
    <property type="entry name" value="CheY-like"/>
    <property type="match status" value="1"/>
</dbReference>
<evidence type="ECO:0000259" key="14">
    <source>
        <dbReference type="PROSITE" id="PS50110"/>
    </source>
</evidence>
<dbReference type="CDD" id="cd00082">
    <property type="entry name" value="HisKA"/>
    <property type="match status" value="1"/>
</dbReference>
<reference evidence="15 16" key="1">
    <citation type="journal article" date="2016" name="Front. Microbiol.">
        <title>Single-Cell (Meta-)Genomics of a Dimorphic Candidatus Thiomargarita nelsonii Reveals Genomic Plasticity.</title>
        <authorList>
            <person name="Flood B.E."/>
            <person name="Fliss P."/>
            <person name="Jones D.S."/>
            <person name="Dick G.J."/>
            <person name="Jain S."/>
            <person name="Kaster A.K."/>
            <person name="Winkel M."/>
            <person name="Mussmann M."/>
            <person name="Bailey J."/>
        </authorList>
    </citation>
    <scope>NUCLEOTIDE SEQUENCE [LARGE SCALE GENOMIC DNA]</scope>
    <source>
        <strain evidence="15">Hydrate Ridge</strain>
    </source>
</reference>
<keyword evidence="16" id="KW-1185">Reference proteome</keyword>
<evidence type="ECO:0000256" key="9">
    <source>
        <dbReference type="ARBA" id="ARBA00022840"/>
    </source>
</evidence>
<dbReference type="GO" id="GO:0000155">
    <property type="term" value="F:phosphorelay sensor kinase activity"/>
    <property type="evidence" value="ECO:0007669"/>
    <property type="project" value="InterPro"/>
</dbReference>
<proteinExistence type="predicted"/>
<evidence type="ECO:0000256" key="12">
    <source>
        <dbReference type="PROSITE-ProRule" id="PRU00169"/>
    </source>
</evidence>
<evidence type="ECO:0000256" key="10">
    <source>
        <dbReference type="ARBA" id="ARBA00023012"/>
    </source>
</evidence>
<evidence type="ECO:0000256" key="2">
    <source>
        <dbReference type="ARBA" id="ARBA00004236"/>
    </source>
</evidence>
<feature type="modified residue" description="4-aspartylphosphate" evidence="12">
    <location>
        <position position="59"/>
    </location>
</feature>
<dbReference type="EMBL" id="JSZA02000185">
    <property type="protein sequence ID" value="TGO02221.1"/>
    <property type="molecule type" value="Genomic_DNA"/>
</dbReference>
<feature type="domain" description="Response regulatory" evidence="14">
    <location>
        <begin position="10"/>
        <end position="126"/>
    </location>
</feature>
<dbReference type="SMART" id="SM00388">
    <property type="entry name" value="HisKA"/>
    <property type="match status" value="1"/>
</dbReference>
<keyword evidence="5 12" id="KW-0597">Phosphoprotein</keyword>
<dbReference type="InterPro" id="IPR001789">
    <property type="entry name" value="Sig_transdc_resp-reg_receiver"/>
</dbReference>
<evidence type="ECO:0000256" key="3">
    <source>
        <dbReference type="ARBA" id="ARBA00012438"/>
    </source>
</evidence>
<dbReference type="InterPro" id="IPR036890">
    <property type="entry name" value="HATPase_C_sf"/>
</dbReference>
<dbReference type="EC" id="2.7.13.3" evidence="3"/>
<gene>
    <name evidence="15" type="ORF">PN36_28480</name>
</gene>
<comment type="subcellular location">
    <subcellularLocation>
        <location evidence="2">Cell membrane</location>
    </subcellularLocation>
</comment>
<evidence type="ECO:0000256" key="5">
    <source>
        <dbReference type="ARBA" id="ARBA00022553"/>
    </source>
</evidence>
<dbReference type="SMART" id="SM00448">
    <property type="entry name" value="REC"/>
    <property type="match status" value="1"/>
</dbReference>
<evidence type="ECO:0000256" key="8">
    <source>
        <dbReference type="ARBA" id="ARBA00022777"/>
    </source>
</evidence>
<evidence type="ECO:0000313" key="16">
    <source>
        <dbReference type="Proteomes" id="UP000030428"/>
    </source>
</evidence>
<dbReference type="Gene3D" id="1.10.287.130">
    <property type="match status" value="1"/>
</dbReference>
<dbReference type="Pfam" id="PF00072">
    <property type="entry name" value="Response_reg"/>
    <property type="match status" value="1"/>
</dbReference>
<dbReference type="CDD" id="cd19920">
    <property type="entry name" value="REC_PA4781-like"/>
    <property type="match status" value="1"/>
</dbReference>
<dbReference type="Gene3D" id="3.40.50.2300">
    <property type="match status" value="1"/>
</dbReference>
<evidence type="ECO:0000313" key="15">
    <source>
        <dbReference type="EMBL" id="TGO02221.1"/>
    </source>
</evidence>
<keyword evidence="8" id="KW-0418">Kinase</keyword>
<dbReference type="SUPFAM" id="SSF55874">
    <property type="entry name" value="ATPase domain of HSP90 chaperone/DNA topoisomerase II/histidine kinase"/>
    <property type="match status" value="1"/>
</dbReference>
<protein>
    <recommendedName>
        <fullName evidence="3">histidine kinase</fullName>
        <ecNumber evidence="3">2.7.13.3</ecNumber>
    </recommendedName>
</protein>
<dbReference type="FunFam" id="3.30.565.10:FF:000023">
    <property type="entry name" value="PAS domain-containing sensor histidine kinase"/>
    <property type="match status" value="1"/>
</dbReference>
<dbReference type="PRINTS" id="PR00344">
    <property type="entry name" value="BCTRLSENSOR"/>
</dbReference>
<dbReference type="CDD" id="cd00075">
    <property type="entry name" value="HATPase"/>
    <property type="match status" value="1"/>
</dbReference>
<dbReference type="SMART" id="SM00387">
    <property type="entry name" value="HATPase_c"/>
    <property type="match status" value="1"/>
</dbReference>
<dbReference type="AlphaFoldDB" id="A0A4E0QZE2"/>
<evidence type="ECO:0000256" key="4">
    <source>
        <dbReference type="ARBA" id="ARBA00022475"/>
    </source>
</evidence>
<keyword evidence="4" id="KW-1003">Cell membrane</keyword>
<dbReference type="InterPro" id="IPR036097">
    <property type="entry name" value="HisK_dim/P_sf"/>
</dbReference>
<feature type="domain" description="Histidine kinase" evidence="13">
    <location>
        <begin position="155"/>
        <end position="374"/>
    </location>
</feature>
<evidence type="ECO:0000256" key="6">
    <source>
        <dbReference type="ARBA" id="ARBA00022679"/>
    </source>
</evidence>
<dbReference type="InterPro" id="IPR005467">
    <property type="entry name" value="His_kinase_dom"/>
</dbReference>
<dbReference type="InterPro" id="IPR003594">
    <property type="entry name" value="HATPase_dom"/>
</dbReference>
<comment type="caution">
    <text evidence="15">The sequence shown here is derived from an EMBL/GenBank/DDBJ whole genome shotgun (WGS) entry which is preliminary data.</text>
</comment>
<keyword evidence="9" id="KW-0067">ATP-binding</keyword>
<dbReference type="Pfam" id="PF00512">
    <property type="entry name" value="HisKA"/>
    <property type="match status" value="1"/>
</dbReference>
<organism evidence="15 16">
    <name type="scientific">Candidatus Thiomargarita nelsonii</name>
    <dbReference type="NCBI Taxonomy" id="1003181"/>
    <lineage>
        <taxon>Bacteria</taxon>
        <taxon>Pseudomonadati</taxon>
        <taxon>Pseudomonadota</taxon>
        <taxon>Gammaproteobacteria</taxon>
        <taxon>Thiotrichales</taxon>
        <taxon>Thiotrichaceae</taxon>
        <taxon>Thiomargarita</taxon>
    </lineage>
</organism>
<dbReference type="GO" id="GO:0005524">
    <property type="term" value="F:ATP binding"/>
    <property type="evidence" value="ECO:0007669"/>
    <property type="project" value="UniProtKB-KW"/>
</dbReference>
<sequence>MSIYDKQQDTLLIVDDTPENIGVLFDCLADQNFKIFVAENGSDALEIAKEKHPDLILLDILMQGINGFETCRQLKNIPQTEDIPVIFMTALSETSDKVKGFQLGAVDYVTKPFQQEEVLARINTHLTICKLQNQLQVQNEQLIKLNQEKNEFLGIAAHDIKNPLTAIQSVAEVIELDYETMSKNDMVKGAKRISVTTRQLFTLIDNLLDINAIESGKFNISPSRIDIFPTLQSVVMTYKNRAKSKDITVDFQSHEKQYHAFVDENTIVQVLDNLISNAIKYSSPGKQVNIRITKSEKFIRCEIQDEGAGLSESEQEKLFQKFSKLSTKPTGGEHSTGLGLFIVKKLVETMNGKVWCESELGKGTTFFVDFPVLEVEYQCH</sequence>
<dbReference type="Gene3D" id="3.30.565.10">
    <property type="entry name" value="Histidine kinase-like ATPase, C-terminal domain"/>
    <property type="match status" value="1"/>
</dbReference>
<dbReference type="GO" id="GO:0005886">
    <property type="term" value="C:plasma membrane"/>
    <property type="evidence" value="ECO:0007669"/>
    <property type="project" value="UniProtKB-SubCell"/>
</dbReference>
<dbReference type="PANTHER" id="PTHR43547:SF2">
    <property type="entry name" value="HYBRID SIGNAL TRANSDUCTION HISTIDINE KINASE C"/>
    <property type="match status" value="1"/>
</dbReference>
<comment type="catalytic activity">
    <reaction evidence="1">
        <text>ATP + protein L-histidine = ADP + protein N-phospho-L-histidine.</text>
        <dbReference type="EC" id="2.7.13.3"/>
    </reaction>
</comment>
<keyword evidence="6" id="KW-0808">Transferase</keyword>
<dbReference type="PANTHER" id="PTHR43547">
    <property type="entry name" value="TWO-COMPONENT HISTIDINE KINASE"/>
    <property type="match status" value="1"/>
</dbReference>
<dbReference type="SUPFAM" id="SSF47384">
    <property type="entry name" value="Homodimeric domain of signal transducing histidine kinase"/>
    <property type="match status" value="1"/>
</dbReference>
<keyword evidence="10" id="KW-0902">Two-component regulatory system</keyword>
<dbReference type="InterPro" id="IPR003661">
    <property type="entry name" value="HisK_dim/P_dom"/>
</dbReference>
<accession>A0A4E0QZE2</accession>
<dbReference type="InterPro" id="IPR004358">
    <property type="entry name" value="Sig_transdc_His_kin-like_C"/>
</dbReference>